<comment type="caution">
    <text evidence="4">The sequence shown here is derived from an EMBL/GenBank/DDBJ whole genome shotgun (WGS) entry which is preliminary data.</text>
</comment>
<feature type="repeat" description="PPR" evidence="3">
    <location>
        <begin position="536"/>
        <end position="572"/>
    </location>
</feature>
<reference evidence="4 5" key="1">
    <citation type="journal article" date="2019" name="G3 (Bethesda)">
        <title>Sequencing of a Wild Apple (Malus baccata) Genome Unravels the Differences Between Cultivated and Wild Apple Species Regarding Disease Resistance and Cold Tolerance.</title>
        <authorList>
            <person name="Chen X."/>
        </authorList>
    </citation>
    <scope>NUCLEOTIDE SEQUENCE [LARGE SCALE GENOMIC DNA]</scope>
    <source>
        <strain evidence="5">cv. Shandingzi</strain>
        <tissue evidence="4">Leaves</tissue>
    </source>
</reference>
<comment type="similarity">
    <text evidence="1">Belongs to the PPR family. P subfamily.</text>
</comment>
<evidence type="ECO:0000256" key="3">
    <source>
        <dbReference type="PROSITE-ProRule" id="PRU00708"/>
    </source>
</evidence>
<keyword evidence="5" id="KW-1185">Reference proteome</keyword>
<dbReference type="InterPro" id="IPR051240">
    <property type="entry name" value="Mito_RNA-Proc/Resp"/>
</dbReference>
<proteinExistence type="inferred from homology"/>
<evidence type="ECO:0000256" key="1">
    <source>
        <dbReference type="ARBA" id="ARBA00007626"/>
    </source>
</evidence>
<name>A0A540KVP9_MALBA</name>
<dbReference type="GO" id="GO:0003729">
    <property type="term" value="F:mRNA binding"/>
    <property type="evidence" value="ECO:0007669"/>
    <property type="project" value="TreeGrafter"/>
</dbReference>
<sequence length="603" mass="68771">MLVHKTMLENSMKMASELARSDNMAAKIKAQDQDNGSFPYVVPLTAVIEHYANAGRTNDAFKVFLYLLETGVNPNAYTYTALTVYSPSNLNFSFFVEFAKKYFVEMLDKGLQPTPGTYFALVKRIDEGRDREEFVELVKAKGFMPTKADFRQGKELEDATKDTSDKEMQQIFKKMLLLQMRSTSIRKDALRMYHGLVKDGQVDEAKEIFKQTREKGKLLDVAIHTVVIEAYANAGKAEGALKAYKHMKYFLEMMDNGTWPNDDTLKAVTKGADSEDNEYMEFAKAVSARGSQICYKNTGKEEEDPEDIQEILHRLECGIPVKAETYNMVIKRLAFQKPYPVAVKYAKKYFLQMLDKGMEPDPPAYTFVMEPASWTIRRRGFDLENQKYFECHKHLEEAFDAYRMSDYATKTTDEETRKTFYRWRTDAAISMKHIMDMVEGMLVDGFKDEVKELFEPFFEIGVLPAIVTHTAFIEAYATAGKIKGALEAYKHMSAVGIMPNCYTYSVFIKALATDPNFFGDAKKYWLEMMEKRMHPNAATYTAVFGGFARQGDRAVEDGSEFFRVMKSKGFVPDEEAVGEVLKGRTGEAVSCIMNILFGKYSLC</sequence>
<dbReference type="NCBIfam" id="TIGR00756">
    <property type="entry name" value="PPR"/>
    <property type="match status" value="3"/>
</dbReference>
<evidence type="ECO:0008006" key="6">
    <source>
        <dbReference type="Google" id="ProtNLM"/>
    </source>
</evidence>
<accession>A0A540KVP9</accession>
<dbReference type="EMBL" id="VIEB01000916">
    <property type="protein sequence ID" value="TQD78276.1"/>
    <property type="molecule type" value="Genomic_DNA"/>
</dbReference>
<keyword evidence="2" id="KW-0677">Repeat</keyword>
<protein>
    <recommendedName>
        <fullName evidence="6">Pentacotripeptide-repeat region of PRORP domain-containing protein</fullName>
    </recommendedName>
</protein>
<dbReference type="InterPro" id="IPR011990">
    <property type="entry name" value="TPR-like_helical_dom_sf"/>
</dbReference>
<feature type="repeat" description="PPR" evidence="3">
    <location>
        <begin position="40"/>
        <end position="74"/>
    </location>
</feature>
<evidence type="ECO:0000256" key="2">
    <source>
        <dbReference type="ARBA" id="ARBA00022737"/>
    </source>
</evidence>
<dbReference type="PANTHER" id="PTHR47933:SF45">
    <property type="entry name" value="PENTACOTRIPEPTIDE-REPEAT REGION OF PRORP DOMAIN-CONTAINING PROTEIN"/>
    <property type="match status" value="1"/>
</dbReference>
<dbReference type="Pfam" id="PF13041">
    <property type="entry name" value="PPR_2"/>
    <property type="match status" value="2"/>
</dbReference>
<dbReference type="InterPro" id="IPR002885">
    <property type="entry name" value="PPR_rpt"/>
</dbReference>
<dbReference type="PANTHER" id="PTHR47933">
    <property type="entry name" value="PENTATRICOPEPTIDE REPEAT-CONTAINING PROTEIN 1, MITOCHONDRIAL"/>
    <property type="match status" value="1"/>
</dbReference>
<dbReference type="PROSITE" id="PS51375">
    <property type="entry name" value="PPR"/>
    <property type="match status" value="3"/>
</dbReference>
<gene>
    <name evidence="4" type="ORF">C1H46_036162</name>
</gene>
<dbReference type="AlphaFoldDB" id="A0A540KVP9"/>
<evidence type="ECO:0000313" key="5">
    <source>
        <dbReference type="Proteomes" id="UP000315295"/>
    </source>
</evidence>
<dbReference type="Pfam" id="PF01535">
    <property type="entry name" value="PPR"/>
    <property type="match status" value="2"/>
</dbReference>
<organism evidence="4 5">
    <name type="scientific">Malus baccata</name>
    <name type="common">Siberian crab apple</name>
    <name type="synonym">Pyrus baccata</name>
    <dbReference type="NCBI Taxonomy" id="106549"/>
    <lineage>
        <taxon>Eukaryota</taxon>
        <taxon>Viridiplantae</taxon>
        <taxon>Streptophyta</taxon>
        <taxon>Embryophyta</taxon>
        <taxon>Tracheophyta</taxon>
        <taxon>Spermatophyta</taxon>
        <taxon>Magnoliopsida</taxon>
        <taxon>eudicotyledons</taxon>
        <taxon>Gunneridae</taxon>
        <taxon>Pentapetalae</taxon>
        <taxon>rosids</taxon>
        <taxon>fabids</taxon>
        <taxon>Rosales</taxon>
        <taxon>Rosaceae</taxon>
        <taxon>Amygdaloideae</taxon>
        <taxon>Maleae</taxon>
        <taxon>Malus</taxon>
    </lineage>
</organism>
<feature type="repeat" description="PPR" evidence="3">
    <location>
        <begin position="465"/>
        <end position="499"/>
    </location>
</feature>
<dbReference type="STRING" id="106549.A0A540KVP9"/>
<evidence type="ECO:0000313" key="4">
    <source>
        <dbReference type="EMBL" id="TQD78276.1"/>
    </source>
</evidence>
<dbReference type="Proteomes" id="UP000315295">
    <property type="component" value="Unassembled WGS sequence"/>
</dbReference>
<dbReference type="Gene3D" id="1.25.40.10">
    <property type="entry name" value="Tetratricopeptide repeat domain"/>
    <property type="match status" value="4"/>
</dbReference>